<protein>
    <recommendedName>
        <fullName evidence="5">ATP-dependent RNA helicase</fullName>
        <ecNumber evidence="5">3.6.4.13</ecNumber>
    </recommendedName>
</protein>
<dbReference type="PROSITE" id="PS51194">
    <property type="entry name" value="HELICASE_CTER"/>
    <property type="match status" value="1"/>
</dbReference>
<reference evidence="11" key="2">
    <citation type="submission" date="2016-11" db="UniProtKB">
        <authorList>
            <consortium name="WormBaseParasite"/>
        </authorList>
    </citation>
    <scope>IDENTIFICATION</scope>
</reference>
<feature type="domain" description="Helicase C-terminal" evidence="9">
    <location>
        <begin position="350"/>
        <end position="509"/>
    </location>
</feature>
<dbReference type="SUPFAM" id="SSF52540">
    <property type="entry name" value="P-loop containing nucleoside triphosphate hydrolases"/>
    <property type="match status" value="1"/>
</dbReference>
<dbReference type="PANTHER" id="PTHR24031">
    <property type="entry name" value="RNA HELICASE"/>
    <property type="match status" value="1"/>
</dbReference>
<dbReference type="PROSITE" id="PS51193">
    <property type="entry name" value="HELICASE_ATP_BIND_2"/>
    <property type="match status" value="1"/>
</dbReference>
<dbReference type="GO" id="GO:0005524">
    <property type="term" value="F:ATP binding"/>
    <property type="evidence" value="ECO:0007669"/>
    <property type="project" value="UniProtKB-UniRule"/>
</dbReference>
<evidence type="ECO:0000256" key="3">
    <source>
        <dbReference type="ARBA" id="ARBA00022840"/>
    </source>
</evidence>
<keyword evidence="4 5" id="KW-0694">RNA-binding</keyword>
<comment type="domain">
    <text evidence="5">The Q motif is unique to and characteristic of the DEAD box family of RNA helicases and controls ATP binding and hydrolysis.</text>
</comment>
<organism evidence="10 11">
    <name type="scientific">Loa loa</name>
    <name type="common">Eye worm</name>
    <name type="synonym">Filaria loa</name>
    <dbReference type="NCBI Taxonomy" id="7209"/>
    <lineage>
        <taxon>Eukaryota</taxon>
        <taxon>Metazoa</taxon>
        <taxon>Ecdysozoa</taxon>
        <taxon>Nematoda</taxon>
        <taxon>Chromadorea</taxon>
        <taxon>Rhabditida</taxon>
        <taxon>Spirurina</taxon>
        <taxon>Spiruromorpha</taxon>
        <taxon>Filarioidea</taxon>
        <taxon>Onchocercidae</taxon>
        <taxon>Loa</taxon>
    </lineage>
</organism>
<evidence type="ECO:0000313" key="11">
    <source>
        <dbReference type="WBParaSite" id="EN70_11110"/>
    </source>
</evidence>
<evidence type="ECO:0000256" key="4">
    <source>
        <dbReference type="ARBA" id="ARBA00022884"/>
    </source>
</evidence>
<dbReference type="STRING" id="7209.A0A1I7V8V2"/>
<dbReference type="InterPro" id="IPR014013">
    <property type="entry name" value="Helic_SF1/SF2_ATP-bd_DinG/Rad3"/>
</dbReference>
<dbReference type="InterPro" id="IPR011545">
    <property type="entry name" value="DEAD/DEAH_box_helicase_dom"/>
</dbReference>
<keyword evidence="1 5" id="KW-0547">Nucleotide-binding</keyword>
<keyword evidence="2 5" id="KW-0378">Hydrolase</keyword>
<dbReference type="GO" id="GO:0016787">
    <property type="term" value="F:hydrolase activity"/>
    <property type="evidence" value="ECO:0007669"/>
    <property type="project" value="UniProtKB-KW"/>
</dbReference>
<dbReference type="Pfam" id="PF00270">
    <property type="entry name" value="DEAD"/>
    <property type="match status" value="1"/>
</dbReference>
<proteinExistence type="inferred from homology"/>
<dbReference type="EC" id="3.6.4.13" evidence="5"/>
<sequence>MIRILEDLEGSRSRVMSILIQITYIYGYNTFSSKTGMEVDEKEGESGTSVSDDERPGTSIPDDEMSETEESENHIYEVLGHDTFVNLKKIDVVPAWIRQGETFASELGEESCAELDSVEGLHPLLAHRIREHLKKWYPVQRTVLPYLVAASSICSIFPPRDLVISSPTGSGKTLCYVIPILNALRGCTMMGYLFALIVAPVQNLVDQIEKTASRKRKYSDSNAGSFNEHITDLDFPVDFTHLRYLVVDEADRMSHTARIEWLNDLEVVANYSHNCVTIDDLYNASFLQKILLSATLSLDVEDLHEWRLRHPRLFKAVKEDVIVTNELSLSSVIIPTSLKIEYIICDTKFKPLATYERIEGRKSWKKILIFVNSKMASYRLTILLKMLSAGKYQVEELSSNLFGNRRQKVLARFRKGTTRVLISSDVLSRGIDVEDIDVVINYDKPLNERLFVHRIGRTARCGKKGKAVFLISTKEVKKDFQTTLQKISFTGKIKERNFEGAKDAETEELYKQALTKLKEALQNTQKGTIRKNGIFKNRRKKVAKL</sequence>
<reference evidence="10" key="1">
    <citation type="submission" date="2012-04" db="EMBL/GenBank/DDBJ databases">
        <title>The Genome Sequence of Loa loa.</title>
        <authorList>
            <consortium name="The Broad Institute Genome Sequencing Platform"/>
            <consortium name="Broad Institute Genome Sequencing Center for Infectious Disease"/>
            <person name="Nutman T.B."/>
            <person name="Fink D.L."/>
            <person name="Russ C."/>
            <person name="Young S."/>
            <person name="Zeng Q."/>
            <person name="Gargeya S."/>
            <person name="Alvarado L."/>
            <person name="Berlin A."/>
            <person name="Chapman S.B."/>
            <person name="Chen Z."/>
            <person name="Freedman E."/>
            <person name="Gellesch M."/>
            <person name="Goldberg J."/>
            <person name="Griggs A."/>
            <person name="Gujja S."/>
            <person name="Heilman E.R."/>
            <person name="Heiman D."/>
            <person name="Howarth C."/>
            <person name="Mehta T."/>
            <person name="Neiman D."/>
            <person name="Pearson M."/>
            <person name="Roberts A."/>
            <person name="Saif S."/>
            <person name="Shea T."/>
            <person name="Shenoy N."/>
            <person name="Sisk P."/>
            <person name="Stolte C."/>
            <person name="Sykes S."/>
            <person name="White J."/>
            <person name="Yandava C."/>
            <person name="Haas B."/>
            <person name="Henn M.R."/>
            <person name="Nusbaum C."/>
            <person name="Birren B."/>
        </authorList>
    </citation>
    <scope>NUCLEOTIDE SEQUENCE [LARGE SCALE GENOMIC DNA]</scope>
</reference>
<name>A0A1I7V8V2_LOALO</name>
<keyword evidence="5" id="KW-0347">Helicase</keyword>
<comment type="similarity">
    <text evidence="5">Belongs to the DEAD box helicase family.</text>
</comment>
<dbReference type="GO" id="GO:0003724">
    <property type="term" value="F:RNA helicase activity"/>
    <property type="evidence" value="ECO:0007669"/>
    <property type="project" value="UniProtKB-EC"/>
</dbReference>
<dbReference type="GO" id="GO:0003723">
    <property type="term" value="F:RNA binding"/>
    <property type="evidence" value="ECO:0007669"/>
    <property type="project" value="UniProtKB-UniRule"/>
</dbReference>
<evidence type="ECO:0000256" key="6">
    <source>
        <dbReference type="SAM" id="MobiDB-lite"/>
    </source>
</evidence>
<dbReference type="InterPro" id="IPR027417">
    <property type="entry name" value="P-loop_NTPase"/>
</dbReference>
<keyword evidence="10" id="KW-1185">Reference proteome</keyword>
<dbReference type="CDD" id="cd18787">
    <property type="entry name" value="SF2_C_DEAD"/>
    <property type="match status" value="1"/>
</dbReference>
<comment type="catalytic activity">
    <reaction evidence="5">
        <text>ATP + H2O = ADP + phosphate + H(+)</text>
        <dbReference type="Rhea" id="RHEA:13065"/>
        <dbReference type="ChEBI" id="CHEBI:15377"/>
        <dbReference type="ChEBI" id="CHEBI:15378"/>
        <dbReference type="ChEBI" id="CHEBI:30616"/>
        <dbReference type="ChEBI" id="CHEBI:43474"/>
        <dbReference type="ChEBI" id="CHEBI:456216"/>
        <dbReference type="EC" id="3.6.4.13"/>
    </reaction>
</comment>
<dbReference type="eggNOG" id="KOG0350">
    <property type="taxonomic scope" value="Eukaryota"/>
</dbReference>
<feature type="domain" description="Helicase ATP-binding" evidence="7">
    <location>
        <begin position="153"/>
        <end position="314"/>
    </location>
</feature>
<dbReference type="Proteomes" id="UP000095285">
    <property type="component" value="Unassembled WGS sequence"/>
</dbReference>
<dbReference type="Gene3D" id="3.40.50.300">
    <property type="entry name" value="P-loop containing nucleotide triphosphate hydrolases"/>
    <property type="match status" value="3"/>
</dbReference>
<feature type="region of interest" description="Disordered" evidence="6">
    <location>
        <begin position="37"/>
        <end position="71"/>
    </location>
</feature>
<evidence type="ECO:0000259" key="8">
    <source>
        <dbReference type="PROSITE" id="PS51193"/>
    </source>
</evidence>
<dbReference type="SMART" id="SM00487">
    <property type="entry name" value="DEXDc"/>
    <property type="match status" value="1"/>
</dbReference>
<feature type="compositionally biased region" description="Acidic residues" evidence="6">
    <location>
        <begin position="61"/>
        <end position="70"/>
    </location>
</feature>
<dbReference type="AlphaFoldDB" id="A0A1I7V8V2"/>
<dbReference type="InterPro" id="IPR014001">
    <property type="entry name" value="Helicase_ATP-bd"/>
</dbReference>
<dbReference type="Pfam" id="PF00271">
    <property type="entry name" value="Helicase_C"/>
    <property type="match status" value="1"/>
</dbReference>
<feature type="domain" description="Helicase ATP-binding" evidence="8">
    <location>
        <begin position="126"/>
        <end position="417"/>
    </location>
</feature>
<accession>A0A1I7V8V2</accession>
<evidence type="ECO:0000313" key="10">
    <source>
        <dbReference type="Proteomes" id="UP000095285"/>
    </source>
</evidence>
<dbReference type="SMART" id="SM00490">
    <property type="entry name" value="HELICc"/>
    <property type="match status" value="1"/>
</dbReference>
<evidence type="ECO:0000256" key="1">
    <source>
        <dbReference type="ARBA" id="ARBA00022741"/>
    </source>
</evidence>
<evidence type="ECO:0000259" key="7">
    <source>
        <dbReference type="PROSITE" id="PS51192"/>
    </source>
</evidence>
<evidence type="ECO:0000256" key="2">
    <source>
        <dbReference type="ARBA" id="ARBA00022801"/>
    </source>
</evidence>
<comment type="function">
    <text evidence="5">RNA helicase.</text>
</comment>
<dbReference type="WBParaSite" id="EN70_11110">
    <property type="protein sequence ID" value="EN70_11110"/>
    <property type="gene ID" value="EN70_11110"/>
</dbReference>
<evidence type="ECO:0000259" key="9">
    <source>
        <dbReference type="PROSITE" id="PS51194"/>
    </source>
</evidence>
<keyword evidence="3 5" id="KW-0067">ATP-binding</keyword>
<dbReference type="PROSITE" id="PS51192">
    <property type="entry name" value="HELICASE_ATP_BIND_1"/>
    <property type="match status" value="1"/>
</dbReference>
<evidence type="ECO:0000256" key="5">
    <source>
        <dbReference type="RuleBase" id="RU365068"/>
    </source>
</evidence>
<dbReference type="InterPro" id="IPR001650">
    <property type="entry name" value="Helicase_C-like"/>
</dbReference>